<dbReference type="InterPro" id="IPR047817">
    <property type="entry name" value="ABC2_TM_bact-type"/>
</dbReference>
<evidence type="ECO:0000313" key="12">
    <source>
        <dbReference type="Proteomes" id="UP000215145"/>
    </source>
</evidence>
<keyword evidence="7 9" id="KW-1133">Transmembrane helix</keyword>
<keyword evidence="5" id="KW-0997">Cell inner membrane</keyword>
<evidence type="ECO:0000313" key="11">
    <source>
        <dbReference type="EMBL" id="OXM14218.1"/>
    </source>
</evidence>
<feature type="transmembrane region" description="Helical" evidence="9">
    <location>
        <begin position="233"/>
        <end position="251"/>
    </location>
</feature>
<sequence length="262" mass="30233">MKGMLVERIREIFDYRQMLVSIVRKDLRSRYKGSFLGFLWTFVNPVLQLTIYSIVFPFLLRNNQENYPMFLFVALLPWIFFTTSLQGATTSVVANANLVKKIYFPRVILPLSVVCTNLVNYIYGLIIVFPALLFTGVSLTFNVLWLPVILFIEFVFALGLALILSALYVRFRDLEHVMNILTMIWFYLTPIVFAISIFPESVAEIIGYNPMVPIINGFRDVLLYGNAPNWNELLYSMIVAIMTVVIGFVVFEKNEKTFAEDL</sequence>
<reference evidence="11 12" key="1">
    <citation type="submission" date="2017-07" db="EMBL/GenBank/DDBJ databases">
        <title>Paenibacillus herberti R33 genome sequencing and assembly.</title>
        <authorList>
            <person name="Su W."/>
        </authorList>
    </citation>
    <scope>NUCLEOTIDE SEQUENCE [LARGE SCALE GENOMIC DNA]</scope>
    <source>
        <strain evidence="11 12">R33</strain>
    </source>
</reference>
<dbReference type="PANTHER" id="PTHR30413:SF8">
    <property type="entry name" value="TRANSPORT PERMEASE PROTEIN"/>
    <property type="match status" value="1"/>
</dbReference>
<protein>
    <recommendedName>
        <fullName evidence="9">Transport permease protein</fullName>
    </recommendedName>
</protein>
<evidence type="ECO:0000256" key="2">
    <source>
        <dbReference type="ARBA" id="ARBA00007783"/>
    </source>
</evidence>
<evidence type="ECO:0000256" key="1">
    <source>
        <dbReference type="ARBA" id="ARBA00004429"/>
    </source>
</evidence>
<gene>
    <name evidence="11" type="ORF">CGZ75_14745</name>
</gene>
<keyword evidence="12" id="KW-1185">Reference proteome</keyword>
<keyword evidence="8 9" id="KW-0472">Membrane</keyword>
<dbReference type="PANTHER" id="PTHR30413">
    <property type="entry name" value="INNER MEMBRANE TRANSPORT PERMEASE"/>
    <property type="match status" value="1"/>
</dbReference>
<proteinExistence type="inferred from homology"/>
<accession>A0A229NWH9</accession>
<dbReference type="PRINTS" id="PR00164">
    <property type="entry name" value="ABC2TRNSPORT"/>
</dbReference>
<dbReference type="EMBL" id="NMUQ01000002">
    <property type="protein sequence ID" value="OXM14218.1"/>
    <property type="molecule type" value="Genomic_DNA"/>
</dbReference>
<dbReference type="OrthoDB" id="9794365at2"/>
<evidence type="ECO:0000256" key="8">
    <source>
        <dbReference type="ARBA" id="ARBA00023136"/>
    </source>
</evidence>
<dbReference type="PROSITE" id="PS51012">
    <property type="entry name" value="ABC_TM2"/>
    <property type="match status" value="1"/>
</dbReference>
<comment type="caution">
    <text evidence="11">The sequence shown here is derived from an EMBL/GenBank/DDBJ whole genome shotgun (WGS) entry which is preliminary data.</text>
</comment>
<dbReference type="GO" id="GO:0015920">
    <property type="term" value="P:lipopolysaccharide transport"/>
    <property type="evidence" value="ECO:0007669"/>
    <property type="project" value="TreeGrafter"/>
</dbReference>
<feature type="transmembrane region" description="Helical" evidence="9">
    <location>
        <begin position="35"/>
        <end position="59"/>
    </location>
</feature>
<feature type="domain" description="ABC transmembrane type-2" evidence="10">
    <location>
        <begin position="36"/>
        <end position="254"/>
    </location>
</feature>
<feature type="transmembrane region" description="Helical" evidence="9">
    <location>
        <begin position="144"/>
        <end position="168"/>
    </location>
</feature>
<evidence type="ECO:0000256" key="9">
    <source>
        <dbReference type="RuleBase" id="RU361157"/>
    </source>
</evidence>
<feature type="transmembrane region" description="Helical" evidence="9">
    <location>
        <begin position="107"/>
        <end position="132"/>
    </location>
</feature>
<keyword evidence="4 9" id="KW-1003">Cell membrane</keyword>
<feature type="transmembrane region" description="Helical" evidence="9">
    <location>
        <begin position="71"/>
        <end position="95"/>
    </location>
</feature>
<dbReference type="Pfam" id="PF01061">
    <property type="entry name" value="ABC2_membrane"/>
    <property type="match status" value="1"/>
</dbReference>
<dbReference type="AlphaFoldDB" id="A0A229NWH9"/>
<comment type="similarity">
    <text evidence="2 9">Belongs to the ABC-2 integral membrane protein family.</text>
</comment>
<evidence type="ECO:0000256" key="6">
    <source>
        <dbReference type="ARBA" id="ARBA00022692"/>
    </source>
</evidence>
<name>A0A229NWH9_9BACL</name>
<dbReference type="Proteomes" id="UP000215145">
    <property type="component" value="Unassembled WGS sequence"/>
</dbReference>
<organism evidence="11 12">
    <name type="scientific">Paenibacillus herberti</name>
    <dbReference type="NCBI Taxonomy" id="1619309"/>
    <lineage>
        <taxon>Bacteria</taxon>
        <taxon>Bacillati</taxon>
        <taxon>Bacillota</taxon>
        <taxon>Bacilli</taxon>
        <taxon>Bacillales</taxon>
        <taxon>Paenibacillaceae</taxon>
        <taxon>Paenibacillus</taxon>
    </lineage>
</organism>
<dbReference type="GO" id="GO:0043190">
    <property type="term" value="C:ATP-binding cassette (ABC) transporter complex"/>
    <property type="evidence" value="ECO:0007669"/>
    <property type="project" value="InterPro"/>
</dbReference>
<dbReference type="InterPro" id="IPR013525">
    <property type="entry name" value="ABC2_TM"/>
</dbReference>
<feature type="transmembrane region" description="Helical" evidence="9">
    <location>
        <begin position="180"/>
        <end position="198"/>
    </location>
</feature>
<evidence type="ECO:0000259" key="10">
    <source>
        <dbReference type="PROSITE" id="PS51012"/>
    </source>
</evidence>
<dbReference type="GO" id="GO:0140359">
    <property type="term" value="F:ABC-type transporter activity"/>
    <property type="evidence" value="ECO:0007669"/>
    <property type="project" value="InterPro"/>
</dbReference>
<dbReference type="InterPro" id="IPR000412">
    <property type="entry name" value="ABC_2_transport"/>
</dbReference>
<keyword evidence="6 9" id="KW-0812">Transmembrane</keyword>
<evidence type="ECO:0000256" key="7">
    <source>
        <dbReference type="ARBA" id="ARBA00022989"/>
    </source>
</evidence>
<evidence type="ECO:0000256" key="4">
    <source>
        <dbReference type="ARBA" id="ARBA00022475"/>
    </source>
</evidence>
<evidence type="ECO:0000256" key="3">
    <source>
        <dbReference type="ARBA" id="ARBA00022448"/>
    </source>
</evidence>
<keyword evidence="3 9" id="KW-0813">Transport</keyword>
<comment type="subcellular location">
    <subcellularLocation>
        <location evidence="1">Cell inner membrane</location>
        <topology evidence="1">Multi-pass membrane protein</topology>
    </subcellularLocation>
    <subcellularLocation>
        <location evidence="9">Cell membrane</location>
        <topology evidence="9">Multi-pass membrane protein</topology>
    </subcellularLocation>
</comment>
<evidence type="ECO:0000256" key="5">
    <source>
        <dbReference type="ARBA" id="ARBA00022519"/>
    </source>
</evidence>